<evidence type="ECO:0000313" key="2">
    <source>
        <dbReference type="EMBL" id="OMJ10245.1"/>
    </source>
</evidence>
<protein>
    <submittedName>
        <fullName evidence="2">Uncharacterized protein</fullName>
    </submittedName>
</protein>
<gene>
    <name evidence="2" type="ORF">AYI69_g10323</name>
</gene>
<reference evidence="3" key="1">
    <citation type="submission" date="2017-01" db="EMBL/GenBank/DDBJ databases">
        <authorList>
            <person name="Wang Y."/>
            <person name="White M."/>
            <person name="Kvist S."/>
            <person name="Moncalvo J.-M."/>
        </authorList>
    </citation>
    <scope>NUCLEOTIDE SEQUENCE [LARGE SCALE GENOMIC DNA]</scope>
    <source>
        <strain evidence="3">ID-206-W2</strain>
    </source>
</reference>
<dbReference type="OrthoDB" id="10500468at2759"/>
<evidence type="ECO:0000313" key="3">
    <source>
        <dbReference type="Proteomes" id="UP000187429"/>
    </source>
</evidence>
<organism evidence="2 3">
    <name type="scientific">Smittium culicis</name>
    <dbReference type="NCBI Taxonomy" id="133412"/>
    <lineage>
        <taxon>Eukaryota</taxon>
        <taxon>Fungi</taxon>
        <taxon>Fungi incertae sedis</taxon>
        <taxon>Zoopagomycota</taxon>
        <taxon>Kickxellomycotina</taxon>
        <taxon>Harpellomycetes</taxon>
        <taxon>Harpellales</taxon>
        <taxon>Legeriomycetaceae</taxon>
        <taxon>Smittium</taxon>
    </lineage>
</organism>
<comment type="caution">
    <text evidence="2">The sequence shown here is derived from an EMBL/GenBank/DDBJ whole genome shotgun (WGS) entry which is preliminary data.</text>
</comment>
<sequence length="124" mass="13445">MSTEELTSSIEDARKLAAIASKKGIGSPTANFTKVKTKKLQKKTPNSTKDQTEDQATYTSVASVEPNGQIDADEPSNVDQEQPKPLVSEQRRGTVGVKRSPASSIAMAESRNAEFYKETIDEPT</sequence>
<dbReference type="AlphaFoldDB" id="A0A1R1X6I1"/>
<evidence type="ECO:0000256" key="1">
    <source>
        <dbReference type="SAM" id="MobiDB-lite"/>
    </source>
</evidence>
<dbReference type="EMBL" id="LSSM01006697">
    <property type="protein sequence ID" value="OMJ10245.1"/>
    <property type="molecule type" value="Genomic_DNA"/>
</dbReference>
<feature type="region of interest" description="Disordered" evidence="1">
    <location>
        <begin position="36"/>
        <end position="110"/>
    </location>
</feature>
<name>A0A1R1X6I1_9FUNG</name>
<keyword evidence="3" id="KW-1185">Reference proteome</keyword>
<dbReference type="Proteomes" id="UP000187429">
    <property type="component" value="Unassembled WGS sequence"/>
</dbReference>
<proteinExistence type="predicted"/>
<feature type="compositionally biased region" description="Polar residues" evidence="1">
    <location>
        <begin position="45"/>
        <end position="62"/>
    </location>
</feature>
<accession>A0A1R1X6I1</accession>